<dbReference type="PROSITE" id="PS51468">
    <property type="entry name" value="VIT"/>
    <property type="match status" value="1"/>
</dbReference>
<dbReference type="KEGG" id="acan:ACA1_382640"/>
<feature type="domain" description="VIT" evidence="3">
    <location>
        <begin position="23"/>
        <end position="153"/>
    </location>
</feature>
<dbReference type="STRING" id="1257118.L8GUB9"/>
<dbReference type="OMA" id="VIIRIRI"/>
<evidence type="ECO:0000259" key="2">
    <source>
        <dbReference type="PROSITE" id="PS50234"/>
    </source>
</evidence>
<proteinExistence type="predicted"/>
<name>L8GUB9_ACACF</name>
<dbReference type="Pfam" id="PF13768">
    <property type="entry name" value="VWA_3"/>
    <property type="match status" value="1"/>
</dbReference>
<dbReference type="InterPro" id="IPR036465">
    <property type="entry name" value="vWFA_dom_sf"/>
</dbReference>
<dbReference type="OrthoDB" id="30900at2759"/>
<dbReference type="VEuPathDB" id="AmoebaDB:ACA1_382640"/>
<dbReference type="RefSeq" id="XP_004338797.1">
    <property type="nucleotide sequence ID" value="XM_004338749.1"/>
</dbReference>
<feature type="compositionally biased region" description="Basic and acidic residues" evidence="1">
    <location>
        <begin position="814"/>
        <end position="832"/>
    </location>
</feature>
<dbReference type="AlphaFoldDB" id="L8GUB9"/>
<feature type="compositionally biased region" description="Low complexity" evidence="1">
    <location>
        <begin position="740"/>
        <end position="776"/>
    </location>
</feature>
<evidence type="ECO:0000259" key="3">
    <source>
        <dbReference type="PROSITE" id="PS51468"/>
    </source>
</evidence>
<reference evidence="4 5" key="1">
    <citation type="journal article" date="2013" name="Genome Biol.">
        <title>Genome of Acanthamoeba castellanii highlights extensive lateral gene transfer and early evolution of tyrosine kinase signaling.</title>
        <authorList>
            <person name="Clarke M."/>
            <person name="Lohan A.J."/>
            <person name="Liu B."/>
            <person name="Lagkouvardos I."/>
            <person name="Roy S."/>
            <person name="Zafar N."/>
            <person name="Bertelli C."/>
            <person name="Schilde C."/>
            <person name="Kianianmomeni A."/>
            <person name="Burglin T.R."/>
            <person name="Frech C."/>
            <person name="Turcotte B."/>
            <person name="Kopec K.O."/>
            <person name="Synnott J.M."/>
            <person name="Choo C."/>
            <person name="Paponov I."/>
            <person name="Finkler A."/>
            <person name="Soon Heng Tan C."/>
            <person name="Hutchins A.P."/>
            <person name="Weinmeier T."/>
            <person name="Rattei T."/>
            <person name="Chu J.S."/>
            <person name="Gimenez G."/>
            <person name="Irimia M."/>
            <person name="Rigden D.J."/>
            <person name="Fitzpatrick D.A."/>
            <person name="Lorenzo-Morales J."/>
            <person name="Bateman A."/>
            <person name="Chiu C.H."/>
            <person name="Tang P."/>
            <person name="Hegemann P."/>
            <person name="Fromm H."/>
            <person name="Raoult D."/>
            <person name="Greub G."/>
            <person name="Miranda-Saavedra D."/>
            <person name="Chen N."/>
            <person name="Nash P."/>
            <person name="Ginger M.L."/>
            <person name="Horn M."/>
            <person name="Schaap P."/>
            <person name="Caler L."/>
            <person name="Loftus B."/>
        </authorList>
    </citation>
    <scope>NUCLEOTIDE SEQUENCE [LARGE SCALE GENOMIC DNA]</scope>
    <source>
        <strain evidence="4 5">Neff</strain>
    </source>
</reference>
<feature type="region of interest" description="Disordered" evidence="1">
    <location>
        <begin position="679"/>
        <end position="777"/>
    </location>
</feature>
<dbReference type="InterPro" id="IPR002035">
    <property type="entry name" value="VWF_A"/>
</dbReference>
<gene>
    <name evidence="4" type="ORF">ACA1_382640</name>
</gene>
<sequence>MCRAPGYLIYRRPHPVAPQPIRPTPVRPAAAEETFPLPIKAVSVEAKVTDFCSSVTVRQAFVNAESTPIEAIYQFELEEKATVSEFVALIDGNKIKGTIQEKEDAKNTYDDAIASGHGAYLMEEKEDEPNIFTVNVGNLPPGKSVDIAITYVTELEFDEGQQLRFRLPSNNDNPSYKAAAASSNSAPNLKLRIDFDMTSNIRSLSSPSHPITFEFGEEPNQATVTLSSDSAQAQVAKDLIVLTKLAKPHQACGRVEVDEKGTSKTVMVSLFPQLELADDEDIYTEMIFIVDRSGSMSGSRMNQVKDTLQIFLRSLGEGTMFNIIGFGTSTQHLFREGSVEYNDKNLEIATKHVKEMSANLGGTNILRPLQEVLRAQTKEGYPRQLFILTDGEVGNTQECVDFVRKHAETTRVFTFGVGNEASQDLVKGLAKAGEGFFEFVRSGEAMEEKVMRQLHRAMQPALTDITVTWKGAAASHVQPAPFRLPPLFCGGRLVVYGIIDDSAAAAGGNEAGGGEVEVVIGAKTAVKPFEAVVKVDLSKASKGTLLNKLAARTLLKDLEEGRSYVHDREGAVKAGKDVVAEMVRVSLASGVLSKHTAFVAVEERDEATEGTMKVRKIPITFEKPAYHQPASHPVLLPLAMPQSSVGARGGGGPPQKRQSAAKPASGGFLSFFGGAKKGAAAPVQSSSSRNCKDKEKAKKSVVMYRKREVSRSSAVEGGPPRAPMPISASTSACAPPPGRPMLAPSAAAASLEINQSLSRSPRSSSASSMLRSHSPPTDSLVFAKAEAEEECCAALDYDDDASSEDEEEPKFQVQKKEKKEEEKEEKKEEEKAGPPPAQMRDIIMKQKASGSWDWSDAAGLVGLTADKLRSGIPSAKLLTVDKEVEALWATAVVAAFLQKRFPGQKTNWDLVVKKALKFIARQKKNVKLASESEEIDWVQLATAFLP</sequence>
<dbReference type="Gene3D" id="3.40.50.410">
    <property type="entry name" value="von Willebrand factor, type A domain"/>
    <property type="match status" value="1"/>
</dbReference>
<evidence type="ECO:0000313" key="4">
    <source>
        <dbReference type="EMBL" id="ELR16784.1"/>
    </source>
</evidence>
<dbReference type="InterPro" id="IPR013694">
    <property type="entry name" value="VIT"/>
</dbReference>
<dbReference type="SMART" id="SM00609">
    <property type="entry name" value="VIT"/>
    <property type="match status" value="1"/>
</dbReference>
<dbReference type="EMBL" id="KB007982">
    <property type="protein sequence ID" value="ELR16784.1"/>
    <property type="molecule type" value="Genomic_DNA"/>
</dbReference>
<feature type="region of interest" description="Disordered" evidence="1">
    <location>
        <begin position="798"/>
        <end position="839"/>
    </location>
</feature>
<dbReference type="Proteomes" id="UP000011083">
    <property type="component" value="Unassembled WGS sequence"/>
</dbReference>
<evidence type="ECO:0000313" key="5">
    <source>
        <dbReference type="Proteomes" id="UP000011083"/>
    </source>
</evidence>
<feature type="region of interest" description="Disordered" evidence="1">
    <location>
        <begin position="641"/>
        <end position="664"/>
    </location>
</feature>
<keyword evidence="5" id="KW-1185">Reference proteome</keyword>
<dbReference type="Pfam" id="PF08487">
    <property type="entry name" value="VIT"/>
    <property type="match status" value="1"/>
</dbReference>
<protein>
    <submittedName>
        <fullName evidence="4">von Willebrand factor type A domain containing protein</fullName>
    </submittedName>
</protein>
<dbReference type="SUPFAM" id="SSF53300">
    <property type="entry name" value="vWA-like"/>
    <property type="match status" value="1"/>
</dbReference>
<feature type="domain" description="VWFA" evidence="2">
    <location>
        <begin position="285"/>
        <end position="454"/>
    </location>
</feature>
<accession>L8GUB9</accession>
<dbReference type="PANTHER" id="PTHR45737:SF6">
    <property type="entry name" value="VON WILLEBRAND FACTOR A DOMAIN-CONTAINING PROTEIN 5A"/>
    <property type="match status" value="1"/>
</dbReference>
<dbReference type="SMART" id="SM00327">
    <property type="entry name" value="VWA"/>
    <property type="match status" value="1"/>
</dbReference>
<dbReference type="PROSITE" id="PS50234">
    <property type="entry name" value="VWFA"/>
    <property type="match status" value="1"/>
</dbReference>
<dbReference type="GeneID" id="14917490"/>
<evidence type="ECO:0000256" key="1">
    <source>
        <dbReference type="SAM" id="MobiDB-lite"/>
    </source>
</evidence>
<organism evidence="4 5">
    <name type="scientific">Acanthamoeba castellanii (strain ATCC 30010 / Neff)</name>
    <dbReference type="NCBI Taxonomy" id="1257118"/>
    <lineage>
        <taxon>Eukaryota</taxon>
        <taxon>Amoebozoa</taxon>
        <taxon>Discosea</taxon>
        <taxon>Longamoebia</taxon>
        <taxon>Centramoebida</taxon>
        <taxon>Acanthamoebidae</taxon>
        <taxon>Acanthamoeba</taxon>
    </lineage>
</organism>
<feature type="compositionally biased region" description="Acidic residues" evidence="1">
    <location>
        <begin position="798"/>
        <end position="808"/>
    </location>
</feature>
<dbReference type="PANTHER" id="PTHR45737">
    <property type="entry name" value="VON WILLEBRAND FACTOR A DOMAIN-CONTAINING PROTEIN 5A"/>
    <property type="match status" value="1"/>
</dbReference>